<dbReference type="SUPFAM" id="SSF48452">
    <property type="entry name" value="TPR-like"/>
    <property type="match status" value="1"/>
</dbReference>
<dbReference type="PROSITE" id="PS51375">
    <property type="entry name" value="PPR"/>
    <property type="match status" value="10"/>
</dbReference>
<dbReference type="Pfam" id="PF13041">
    <property type="entry name" value="PPR_2"/>
    <property type="match status" value="2"/>
</dbReference>
<feature type="repeat" description="PPR" evidence="3">
    <location>
        <begin position="495"/>
        <end position="529"/>
    </location>
</feature>
<dbReference type="FunFam" id="1.25.40.10:FF:000280">
    <property type="entry name" value="Pentatricopeptide repeat-containing protein"/>
    <property type="match status" value="1"/>
</dbReference>
<dbReference type="AlphaFoldDB" id="A0A5K1EFZ7"/>
<feature type="repeat" description="PPR" evidence="3">
    <location>
        <begin position="328"/>
        <end position="363"/>
    </location>
</feature>
<evidence type="ECO:0000313" key="4">
    <source>
        <dbReference type="EMBL" id="VVW49605.1"/>
    </source>
</evidence>
<gene>
    <name evidence="4" type="ORF">NYM_LOCUS22444</name>
</gene>
<protein>
    <recommendedName>
        <fullName evidence="5">Pentacotripeptide-repeat region of PRORP domain-containing protein</fullName>
    </recommendedName>
</protein>
<dbReference type="InterPro" id="IPR046848">
    <property type="entry name" value="E_motif"/>
</dbReference>
<comment type="similarity">
    <text evidence="2">Belongs to the PPR family. PCMP-E subfamily.</text>
</comment>
<feature type="repeat" description="PPR" evidence="3">
    <location>
        <begin position="227"/>
        <end position="261"/>
    </location>
</feature>
<evidence type="ECO:0008006" key="5">
    <source>
        <dbReference type="Google" id="ProtNLM"/>
    </source>
</evidence>
<dbReference type="OrthoDB" id="185373at2759"/>
<evidence type="ECO:0000256" key="3">
    <source>
        <dbReference type="PROSITE-ProRule" id="PRU00708"/>
    </source>
</evidence>
<feature type="repeat" description="PPR" evidence="3">
    <location>
        <begin position="596"/>
        <end position="630"/>
    </location>
</feature>
<evidence type="ECO:0000256" key="2">
    <source>
        <dbReference type="ARBA" id="ARBA00061659"/>
    </source>
</evidence>
<dbReference type="FunFam" id="1.25.40.10:FF:000344">
    <property type="entry name" value="Pentatricopeptide repeat-containing protein"/>
    <property type="match status" value="1"/>
</dbReference>
<dbReference type="GO" id="GO:0003723">
    <property type="term" value="F:RNA binding"/>
    <property type="evidence" value="ECO:0007669"/>
    <property type="project" value="InterPro"/>
</dbReference>
<dbReference type="Pfam" id="PF01535">
    <property type="entry name" value="PPR"/>
    <property type="match status" value="7"/>
</dbReference>
<evidence type="ECO:0000256" key="1">
    <source>
        <dbReference type="ARBA" id="ARBA00022737"/>
    </source>
</evidence>
<proteinExistence type="inferred from homology"/>
<sequence length="963" mass="108478">MNVHGIWRLLTKFQTRNFSQVPWQNNHLAERLHSLCFRGKIEEAVRVLYQLVNTEGAQVSSETCLPLVRACLKLKNYAEGIKAYEQVIMGTVEEDMVLKNNVMLLYAKCGDFEGARRVFDEMHLRNLFSWTAIIDAYFNGGRPDEAYLFYVRMLQEGIRADNFLYPCVLKACATMRGLAQGQRIHADIIRAGFDWDIVVLNSLIDMYVKCARIEDARQIFDGMPIKDGFTWSSMLSGYAQGGWFDCAVNLFREMLNVKVKPSSASLAAILPAFSDSGYLGQGKQVHGLTIVSGFGSDRFAGSALVGMYVKCRSLGNARLVFDRIPERDIVCWNTILQGYSRNDRLVEEIVDILQQVSEEELSQSTCSYIVSHVRSIQDAAQLIFKLQNAGIRSRSIIRSLLDQTIEYLRDSRMVKEIHGFLLRNEYTTDSSVSSNLIEMYSRFGDVRFATRIFNNIIRKDLDSWTSMIACYANNELVSEAVQLFDRMHESRVLPNIAILNAIISGYIRASDFYNALGFLSEMKYSNERPDPDTTKAILPLIARLTSLELGRQIHCMLIRNGLQMSRFLSCSFIKMYGNCGNVAYSLKLFESISTKDSALWNAVISSLVKNGFLSEAVNTFHAMQETSIKPSIVTWSTLISGYIQNGYYDEGLNYFRHLLLSELKPNPVTVASILPACAQLAVVSHGKAVHSFIARTGIGNYDAYVTNALMDMYVKCGCMLYAEKVFETMEQRDVVSWNIMIQGAIIHGKGEAALALFDQMVEEGVSPDGVTFVGVLSACSHGGLVDKGWNLFNNMIPRYGVVPSGKHYACMVDLLSRAGQFDTVYDFIIHMPLQPTASLWGALLASSKIHENVEMAVYASEHLLELQPENPGNYVLLSNTYASAGRWNDVDHVRKLMTERGIRKMPGCSWVEIKNQVHAFSVENLSTHPEREKVHECLQQLLFCMSEEGYELDMRAFTVDLAE</sequence>
<feature type="repeat" description="PPR" evidence="3">
    <location>
        <begin position="631"/>
        <end position="665"/>
    </location>
</feature>
<feature type="repeat" description="PPR" evidence="3">
    <location>
        <begin position="733"/>
        <end position="767"/>
    </location>
</feature>
<feature type="repeat" description="PPR" evidence="3">
    <location>
        <begin position="196"/>
        <end position="226"/>
    </location>
</feature>
<dbReference type="FunFam" id="1.25.40.10:FF:000031">
    <property type="entry name" value="Pentatricopeptide repeat-containing protein mitochondrial"/>
    <property type="match status" value="1"/>
</dbReference>
<keyword evidence="1" id="KW-0677">Repeat</keyword>
<dbReference type="GO" id="GO:0009451">
    <property type="term" value="P:RNA modification"/>
    <property type="evidence" value="ECO:0007669"/>
    <property type="project" value="InterPro"/>
</dbReference>
<feature type="repeat" description="PPR" evidence="3">
    <location>
        <begin position="460"/>
        <end position="494"/>
    </location>
</feature>
<feature type="repeat" description="PPR" evidence="3">
    <location>
        <begin position="768"/>
        <end position="803"/>
    </location>
</feature>
<dbReference type="OMA" id="CTAFINM"/>
<dbReference type="InterPro" id="IPR011990">
    <property type="entry name" value="TPR-like_helical_dom_sf"/>
</dbReference>
<dbReference type="PANTHER" id="PTHR47926:SF347">
    <property type="entry name" value="PENTATRICOPEPTIDE REPEAT-CONTAINING PROTEIN"/>
    <property type="match status" value="1"/>
</dbReference>
<dbReference type="EMBL" id="LR721784">
    <property type="protein sequence ID" value="VVW49605.1"/>
    <property type="molecule type" value="Genomic_DNA"/>
</dbReference>
<reference evidence="4" key="1">
    <citation type="submission" date="2019-09" db="EMBL/GenBank/DDBJ databases">
        <authorList>
            <person name="Zhang L."/>
        </authorList>
    </citation>
    <scope>NUCLEOTIDE SEQUENCE</scope>
</reference>
<organism evidence="4">
    <name type="scientific">Nymphaea colorata</name>
    <name type="common">pocket water lily</name>
    <dbReference type="NCBI Taxonomy" id="210225"/>
    <lineage>
        <taxon>Eukaryota</taxon>
        <taxon>Viridiplantae</taxon>
        <taxon>Streptophyta</taxon>
        <taxon>Embryophyta</taxon>
        <taxon>Tracheophyta</taxon>
        <taxon>Spermatophyta</taxon>
        <taxon>Magnoliopsida</taxon>
        <taxon>Nymphaeales</taxon>
        <taxon>Nymphaeaceae</taxon>
        <taxon>Nymphaea</taxon>
    </lineage>
</organism>
<accession>A0A5K1EFZ7</accession>
<dbReference type="InterPro" id="IPR002885">
    <property type="entry name" value="PPR_rpt"/>
</dbReference>
<dbReference type="NCBIfam" id="TIGR00756">
    <property type="entry name" value="PPR"/>
    <property type="match status" value="7"/>
</dbReference>
<dbReference type="Gene3D" id="1.25.40.10">
    <property type="entry name" value="Tetratricopeptide repeat domain"/>
    <property type="match status" value="6"/>
</dbReference>
<dbReference type="PANTHER" id="PTHR47926">
    <property type="entry name" value="PENTATRICOPEPTIDE REPEAT-CONTAINING PROTEIN"/>
    <property type="match status" value="1"/>
</dbReference>
<feature type="repeat" description="PPR" evidence="3">
    <location>
        <begin position="126"/>
        <end position="160"/>
    </location>
</feature>
<name>A0A5K1EFZ7_9MAGN</name>
<dbReference type="Pfam" id="PF20431">
    <property type="entry name" value="E_motif"/>
    <property type="match status" value="1"/>
</dbReference>
<dbReference type="Gramene" id="NC6G0258990.1">
    <property type="protein sequence ID" value="NC6G0258990.1:cds"/>
    <property type="gene ID" value="NC6G0258990"/>
</dbReference>
<dbReference type="InterPro" id="IPR046960">
    <property type="entry name" value="PPR_At4g14850-like_plant"/>
</dbReference>